<organism evidence="1 2">
    <name type="scientific">Sporosarcina psychrophila</name>
    <name type="common">Bacillus psychrophilus</name>
    <dbReference type="NCBI Taxonomy" id="1476"/>
    <lineage>
        <taxon>Bacteria</taxon>
        <taxon>Bacillati</taxon>
        <taxon>Bacillota</taxon>
        <taxon>Bacilli</taxon>
        <taxon>Bacillales</taxon>
        <taxon>Caryophanaceae</taxon>
        <taxon>Sporosarcina</taxon>
    </lineage>
</organism>
<dbReference type="EMBL" id="DYWT01000164">
    <property type="protein sequence ID" value="HJF32051.1"/>
    <property type="molecule type" value="Genomic_DNA"/>
</dbReference>
<accession>A0A921KDE5</accession>
<dbReference type="Proteomes" id="UP000698173">
    <property type="component" value="Unassembled WGS sequence"/>
</dbReference>
<evidence type="ECO:0000313" key="2">
    <source>
        <dbReference type="Proteomes" id="UP000698173"/>
    </source>
</evidence>
<protein>
    <submittedName>
        <fullName evidence="1">Uncharacterized protein</fullName>
    </submittedName>
</protein>
<gene>
    <name evidence="1" type="ORF">K8V56_09780</name>
</gene>
<dbReference type="AlphaFoldDB" id="A0A921KDE5"/>
<name>A0A921KDE5_SPOPS</name>
<sequence>MIDVVNLQAIIEDYQRQMKPKRVASSVKRILSLQKEDRRLNGQKS</sequence>
<proteinExistence type="predicted"/>
<comment type="caution">
    <text evidence="1">The sequence shown here is derived from an EMBL/GenBank/DDBJ whole genome shotgun (WGS) entry which is preliminary data.</text>
</comment>
<reference evidence="1" key="1">
    <citation type="journal article" date="2021" name="PeerJ">
        <title>Extensive microbial diversity within the chicken gut microbiome revealed by metagenomics and culture.</title>
        <authorList>
            <person name="Gilroy R."/>
            <person name="Ravi A."/>
            <person name="Getino M."/>
            <person name="Pursley I."/>
            <person name="Horton D.L."/>
            <person name="Alikhan N.F."/>
            <person name="Baker D."/>
            <person name="Gharbi K."/>
            <person name="Hall N."/>
            <person name="Watson M."/>
            <person name="Adriaenssens E.M."/>
            <person name="Foster-Nyarko E."/>
            <person name="Jarju S."/>
            <person name="Secka A."/>
            <person name="Antonio M."/>
            <person name="Oren A."/>
            <person name="Chaudhuri R.R."/>
            <person name="La Ragione R."/>
            <person name="Hildebrand F."/>
            <person name="Pallen M.J."/>
        </authorList>
    </citation>
    <scope>NUCLEOTIDE SEQUENCE</scope>
    <source>
        <strain evidence="1">CHK171-7178</strain>
    </source>
</reference>
<evidence type="ECO:0000313" key="1">
    <source>
        <dbReference type="EMBL" id="HJF32051.1"/>
    </source>
</evidence>
<reference evidence="1" key="2">
    <citation type="submission" date="2021-09" db="EMBL/GenBank/DDBJ databases">
        <authorList>
            <person name="Gilroy R."/>
        </authorList>
    </citation>
    <scope>NUCLEOTIDE SEQUENCE</scope>
    <source>
        <strain evidence="1">CHK171-7178</strain>
    </source>
</reference>